<dbReference type="GO" id="GO:0030170">
    <property type="term" value="F:pyridoxal phosphate binding"/>
    <property type="evidence" value="ECO:0007669"/>
    <property type="project" value="TreeGrafter"/>
</dbReference>
<keyword evidence="1" id="KW-0032">Aminotransferase</keyword>
<dbReference type="Gene3D" id="3.90.1150.10">
    <property type="entry name" value="Aspartate Aminotransferase, domain 1"/>
    <property type="match status" value="1"/>
</dbReference>
<dbReference type="EC" id="2.6.1.59" evidence="1"/>
<gene>
    <name evidence="1" type="ORF">MNBD_BACTEROID01-1651</name>
</gene>
<dbReference type="GO" id="GO:0019180">
    <property type="term" value="F:dTDP-4-amino-4,6-dideoxygalactose transaminase activity"/>
    <property type="evidence" value="ECO:0007669"/>
    <property type="project" value="UniProtKB-EC"/>
</dbReference>
<protein>
    <submittedName>
        <fullName evidence="1">dTDP-4-amino-4,6-dideoxygalactose transaminase</fullName>
        <ecNumber evidence="1">2.6.1.59</ecNumber>
    </submittedName>
</protein>
<reference evidence="1" key="1">
    <citation type="submission" date="2018-06" db="EMBL/GenBank/DDBJ databases">
        <authorList>
            <person name="Zhirakovskaya E."/>
        </authorList>
    </citation>
    <scope>NUCLEOTIDE SEQUENCE</scope>
</reference>
<dbReference type="Pfam" id="PF01041">
    <property type="entry name" value="DegT_DnrJ_EryC1"/>
    <property type="match status" value="1"/>
</dbReference>
<dbReference type="PANTHER" id="PTHR30244">
    <property type="entry name" value="TRANSAMINASE"/>
    <property type="match status" value="1"/>
</dbReference>
<dbReference type="EMBL" id="UOEP01000139">
    <property type="protein sequence ID" value="VAW21238.1"/>
    <property type="molecule type" value="Genomic_DNA"/>
</dbReference>
<dbReference type="InterPro" id="IPR015421">
    <property type="entry name" value="PyrdxlP-dep_Trfase_major"/>
</dbReference>
<accession>A0A3B0TTE2</accession>
<dbReference type="InterPro" id="IPR000653">
    <property type="entry name" value="DegT/StrS_aminotransferase"/>
</dbReference>
<organism evidence="1">
    <name type="scientific">hydrothermal vent metagenome</name>
    <dbReference type="NCBI Taxonomy" id="652676"/>
    <lineage>
        <taxon>unclassified sequences</taxon>
        <taxon>metagenomes</taxon>
        <taxon>ecological metagenomes</taxon>
    </lineage>
</organism>
<dbReference type="InterPro" id="IPR015422">
    <property type="entry name" value="PyrdxlP-dep_Trfase_small"/>
</dbReference>
<dbReference type="InterPro" id="IPR015424">
    <property type="entry name" value="PyrdxlP-dep_Trfase"/>
</dbReference>
<dbReference type="GO" id="GO:0000271">
    <property type="term" value="P:polysaccharide biosynthetic process"/>
    <property type="evidence" value="ECO:0007669"/>
    <property type="project" value="TreeGrafter"/>
</dbReference>
<dbReference type="SUPFAM" id="SSF53383">
    <property type="entry name" value="PLP-dependent transferases"/>
    <property type="match status" value="1"/>
</dbReference>
<dbReference type="Gene3D" id="3.40.640.10">
    <property type="entry name" value="Type I PLP-dependent aspartate aminotransferase-like (Major domain)"/>
    <property type="match status" value="1"/>
</dbReference>
<keyword evidence="1" id="KW-0808">Transferase</keyword>
<evidence type="ECO:0000313" key="1">
    <source>
        <dbReference type="EMBL" id="VAW21238.1"/>
    </source>
</evidence>
<dbReference type="NCBIfam" id="TIGR02379">
    <property type="entry name" value="ECA_wecE"/>
    <property type="match status" value="1"/>
</dbReference>
<dbReference type="InterPro" id="IPR012749">
    <property type="entry name" value="WecE-like"/>
</dbReference>
<dbReference type="PANTHER" id="PTHR30244:SF34">
    <property type="entry name" value="DTDP-4-AMINO-4,6-DIDEOXYGALACTOSE TRANSAMINASE"/>
    <property type="match status" value="1"/>
</dbReference>
<dbReference type="NCBIfam" id="NF008687">
    <property type="entry name" value="PRK11706.1"/>
    <property type="match status" value="1"/>
</dbReference>
<proteinExistence type="predicted"/>
<dbReference type="CDD" id="cd00616">
    <property type="entry name" value="AHBA_syn"/>
    <property type="match status" value="1"/>
</dbReference>
<sequence length="381" mass="42840">MDLTNINIPFNKPYLTGKEMHYMYLAVYSGKISGNGVYTRKCQEFFERHYGFKKALLTTSCTDALEMCAILAGIGPGDEVIVPSYTFVSTALAFARQGAKIVFADSREDHPGIDEDLIEGLITAKTKAIAPVHYAGVACDMDKIMAIAGAHNLLVIEDAAQAVDSYYKGKPLGSIGHLAAFSFHETKNINAGEGGLLAINDERFIRRAEIIWEKGTNRAEFFRGEVDKYGWKDTGSSFLPSEIIAAYLWAQIENLGDIQEKRKIIWGGYYTGLKEWAEEQQIQLPRIPGYATNNGHMFYLVCNNREQRDTLIAHFKENGVLAVFHYLSLHKSEYYTNRYHSIVPGLTHCEKYADCLVRLPFYYELTDENLKSVISIAKSAF</sequence>
<dbReference type="AlphaFoldDB" id="A0A3B0TTE2"/>
<name>A0A3B0TTE2_9ZZZZ</name>
<dbReference type="FunFam" id="3.40.640.10:FF:000037">
    <property type="entry name" value="dTDP-4-amino-4,6-dideoxygalactose transaminase"/>
    <property type="match status" value="1"/>
</dbReference>
<dbReference type="PIRSF" id="PIRSF000390">
    <property type="entry name" value="PLP_StrS"/>
    <property type="match status" value="1"/>
</dbReference>